<keyword evidence="9" id="KW-1185">Reference proteome</keyword>
<dbReference type="PRINTS" id="PR00380">
    <property type="entry name" value="KINESINHEAVY"/>
</dbReference>
<feature type="region of interest" description="Disordered" evidence="6">
    <location>
        <begin position="100"/>
        <end position="152"/>
    </location>
</feature>
<evidence type="ECO:0000256" key="5">
    <source>
        <dbReference type="SAM" id="Coils"/>
    </source>
</evidence>
<dbReference type="Pfam" id="PF00225">
    <property type="entry name" value="Kinesin"/>
    <property type="match status" value="1"/>
</dbReference>
<comment type="similarity">
    <text evidence="4">Belongs to the TRAFAC class myosin-kinesin ATPase superfamily. Kinesin family.</text>
</comment>
<evidence type="ECO:0000256" key="6">
    <source>
        <dbReference type="SAM" id="MobiDB-lite"/>
    </source>
</evidence>
<feature type="compositionally biased region" description="Low complexity" evidence="6">
    <location>
        <begin position="1095"/>
        <end position="1110"/>
    </location>
</feature>
<accession>A0A835XJB9</accession>
<feature type="region of interest" description="Disordered" evidence="6">
    <location>
        <begin position="1036"/>
        <end position="1110"/>
    </location>
</feature>
<comment type="caution">
    <text evidence="8">The sequence shown here is derived from an EMBL/GenBank/DDBJ whole genome shotgun (WGS) entry which is preliminary data.</text>
</comment>
<dbReference type="PROSITE" id="PS00411">
    <property type="entry name" value="KINESIN_MOTOR_1"/>
    <property type="match status" value="1"/>
</dbReference>
<dbReference type="Gene3D" id="3.40.850.10">
    <property type="entry name" value="Kinesin motor domain"/>
    <property type="match status" value="1"/>
</dbReference>
<keyword evidence="3 4" id="KW-0505">Motor protein</keyword>
<dbReference type="GO" id="GO:0005524">
    <property type="term" value="F:ATP binding"/>
    <property type="evidence" value="ECO:0007669"/>
    <property type="project" value="UniProtKB-UniRule"/>
</dbReference>
<dbReference type="SUPFAM" id="SSF52540">
    <property type="entry name" value="P-loop containing nucleoside triphosphate hydrolases"/>
    <property type="match status" value="1"/>
</dbReference>
<evidence type="ECO:0000256" key="1">
    <source>
        <dbReference type="ARBA" id="ARBA00022741"/>
    </source>
</evidence>
<dbReference type="InterPro" id="IPR036961">
    <property type="entry name" value="Kinesin_motor_dom_sf"/>
</dbReference>
<organism evidence="8 9">
    <name type="scientific">Edaphochlamys debaryana</name>
    <dbReference type="NCBI Taxonomy" id="47281"/>
    <lineage>
        <taxon>Eukaryota</taxon>
        <taxon>Viridiplantae</taxon>
        <taxon>Chlorophyta</taxon>
        <taxon>core chlorophytes</taxon>
        <taxon>Chlorophyceae</taxon>
        <taxon>CS clade</taxon>
        <taxon>Chlamydomonadales</taxon>
        <taxon>Chlamydomonadales incertae sedis</taxon>
        <taxon>Edaphochlamys</taxon>
    </lineage>
</organism>
<gene>
    <name evidence="8" type="ORF">HYH03_015503</name>
</gene>
<evidence type="ECO:0000256" key="2">
    <source>
        <dbReference type="ARBA" id="ARBA00022840"/>
    </source>
</evidence>
<dbReference type="SMART" id="SM00129">
    <property type="entry name" value="KISc"/>
    <property type="match status" value="1"/>
</dbReference>
<feature type="coiled-coil region" evidence="5">
    <location>
        <begin position="457"/>
        <end position="543"/>
    </location>
</feature>
<dbReference type="PROSITE" id="PS50067">
    <property type="entry name" value="KINESIN_MOTOR_2"/>
    <property type="match status" value="1"/>
</dbReference>
<reference evidence="8" key="1">
    <citation type="journal article" date="2020" name="bioRxiv">
        <title>Comparative genomics of Chlamydomonas.</title>
        <authorList>
            <person name="Craig R.J."/>
            <person name="Hasan A.R."/>
            <person name="Ness R.W."/>
            <person name="Keightley P.D."/>
        </authorList>
    </citation>
    <scope>NUCLEOTIDE SEQUENCE</scope>
    <source>
        <strain evidence="8">CCAP 11/70</strain>
    </source>
</reference>
<feature type="domain" description="Kinesin motor" evidence="7">
    <location>
        <begin position="655"/>
        <end position="1030"/>
    </location>
</feature>
<keyword evidence="5" id="KW-0175">Coiled coil</keyword>
<feature type="compositionally biased region" description="Low complexity" evidence="6">
    <location>
        <begin position="375"/>
        <end position="386"/>
    </location>
</feature>
<dbReference type="InterPro" id="IPR027417">
    <property type="entry name" value="P-loop_NTPase"/>
</dbReference>
<evidence type="ECO:0000259" key="7">
    <source>
        <dbReference type="PROSITE" id="PS50067"/>
    </source>
</evidence>
<evidence type="ECO:0000313" key="8">
    <source>
        <dbReference type="EMBL" id="KAG2485792.1"/>
    </source>
</evidence>
<dbReference type="Proteomes" id="UP000612055">
    <property type="component" value="Unassembled WGS sequence"/>
</dbReference>
<dbReference type="GO" id="GO:0008017">
    <property type="term" value="F:microtubule binding"/>
    <property type="evidence" value="ECO:0007669"/>
    <property type="project" value="InterPro"/>
</dbReference>
<dbReference type="OrthoDB" id="3176171at2759"/>
<protein>
    <recommendedName>
        <fullName evidence="7">Kinesin motor domain-containing protein</fullName>
    </recommendedName>
</protein>
<feature type="binding site" evidence="4">
    <location>
        <begin position="732"/>
        <end position="739"/>
    </location>
    <ligand>
        <name>ATP</name>
        <dbReference type="ChEBI" id="CHEBI:30616"/>
    </ligand>
</feature>
<feature type="region of interest" description="Disordered" evidence="6">
    <location>
        <begin position="171"/>
        <end position="386"/>
    </location>
</feature>
<proteinExistence type="inferred from homology"/>
<sequence>MNRLSIEAESPPAAEEDVSTPRENDLLISRLVARIAELEERLYKKELEAPAIVQRSPAPAATPTASAPGTAAPAQQTPSQPRLKDSIFATLRDSWAKLEAHATGAAAAAAAAAAAGGSSSAAQTPAGGGSGGGAALGDDEGQPMLQGRSQSFKYLQPEALNVSTHLVVDYSKPNRSASESGEGLHRQPSTANDDPNDLDRPPRDDDDRDSLSSVDSTGLGYDAEADAEAARQRERKRERAAQQERVLSHGRAGPGSGGGATGGRGQAGSAGGDGTPGAVPSTPTGAAAAGRPPLPRGRRNGSDGGAGPGPGPASSAGPVAPAPTPSATPQPASTGRGGGWSGSVLSKLGLPWGRDKGADSDGGRMSRNASAQSLQQYGQGQGPHQYQYLNSRDTFQYLSTDAFSEKALEEQLTSGGGLGVLMGGGTSGAGGGGGHYYRYVFDPVDVQAEMEVTARVRRAAAEALMEANAKLAEAQAAAAALQLQVEQAKQLEKELESLRAERSSIEAAKASLEDDMAGVRVQLEGMKESEATLQAELESVRSQADIWRSSKDGESEKLKQENNLLRSQLTTRLSELQAVRTRLSEGEAERQRMAREAEDLLNKIQWLTKINLQLEASAGQLNDARKAAAEWQERFMRERNVRRRLHDQLQQLRGNIRVMCRVRPSQPGSRDVVTYPLEGLLAVTPPDRRYQEFEFDHVFPPNTDQASVFEEAVASLVRSCADGYNVCIFAYGQTGSGKTHTMQGPPEDPGIYVRALRELFRIASEEDGVAAAAAASAASSAPPSARASISGVPGEEGADAAAEALDAAASAAAATAAAAAARLGRYSFAVSMLEIYNEAVHDLLATGGDVTKALDVSGLGAGELPAGVDRVSGLTWRPVTSTEGVEALLKEGGRNRATASTSLNAHSSRSHALLSVRVTVTQPDGRRVTSMMHLVDLAGSERVDKSEVTGQQLKEAQSINRSLSALGDVISALQRRNAHIPFRNSKLTAVLQDSLCGSSKVLLCCNIAPESNSASESISSLNFASRAAQVELGAARRAAPLDRPSPSPSPYDRSPAPERADGSDAPSGTPTASGGGRGRAGPPSGPPLPIMNGTAAKVRAQAAAAASGRR</sequence>
<feature type="region of interest" description="Disordered" evidence="6">
    <location>
        <begin position="47"/>
        <end position="85"/>
    </location>
</feature>
<name>A0A835XJB9_9CHLO</name>
<keyword evidence="2 4" id="KW-0067">ATP-binding</keyword>
<feature type="compositionally biased region" description="Low complexity" evidence="6">
    <location>
        <begin position="101"/>
        <end position="125"/>
    </location>
</feature>
<feature type="compositionally biased region" description="Basic and acidic residues" evidence="6">
    <location>
        <begin position="353"/>
        <end position="364"/>
    </location>
</feature>
<dbReference type="AlphaFoldDB" id="A0A835XJB9"/>
<dbReference type="GO" id="GO:0015630">
    <property type="term" value="C:microtubule cytoskeleton"/>
    <property type="evidence" value="ECO:0007669"/>
    <property type="project" value="TreeGrafter"/>
</dbReference>
<feature type="compositionally biased region" description="Low complexity" evidence="6">
    <location>
        <begin position="56"/>
        <end position="81"/>
    </location>
</feature>
<dbReference type="GO" id="GO:0007018">
    <property type="term" value="P:microtubule-based movement"/>
    <property type="evidence" value="ECO:0007669"/>
    <property type="project" value="InterPro"/>
</dbReference>
<dbReference type="PANTHER" id="PTHR47972">
    <property type="entry name" value="KINESIN-LIKE PROTEIN KLP-3"/>
    <property type="match status" value="1"/>
</dbReference>
<evidence type="ECO:0000256" key="4">
    <source>
        <dbReference type="PROSITE-ProRule" id="PRU00283"/>
    </source>
</evidence>
<dbReference type="InterPro" id="IPR027640">
    <property type="entry name" value="Kinesin-like_fam"/>
</dbReference>
<feature type="coiled-coil region" evidence="5">
    <location>
        <begin position="576"/>
        <end position="634"/>
    </location>
</feature>
<dbReference type="InterPro" id="IPR001752">
    <property type="entry name" value="Kinesin_motor_dom"/>
</dbReference>
<evidence type="ECO:0000256" key="3">
    <source>
        <dbReference type="ARBA" id="ARBA00023175"/>
    </source>
</evidence>
<dbReference type="PANTHER" id="PTHR47972:SF28">
    <property type="entry name" value="KINESIN-LIKE PROTEIN KLP-3"/>
    <property type="match status" value="1"/>
</dbReference>
<feature type="compositionally biased region" description="Gly residues" evidence="6">
    <location>
        <begin position="126"/>
        <end position="135"/>
    </location>
</feature>
<feature type="region of interest" description="Disordered" evidence="6">
    <location>
        <begin position="1"/>
        <end position="23"/>
    </location>
</feature>
<feature type="compositionally biased region" description="Low complexity" evidence="6">
    <location>
        <begin position="276"/>
        <end position="291"/>
    </location>
</feature>
<dbReference type="GO" id="GO:0003777">
    <property type="term" value="F:microtubule motor activity"/>
    <property type="evidence" value="ECO:0007669"/>
    <property type="project" value="InterPro"/>
</dbReference>
<evidence type="ECO:0000313" key="9">
    <source>
        <dbReference type="Proteomes" id="UP000612055"/>
    </source>
</evidence>
<dbReference type="InterPro" id="IPR019821">
    <property type="entry name" value="Kinesin_motor_CS"/>
</dbReference>
<keyword evidence="1 4" id="KW-0547">Nucleotide-binding</keyword>
<dbReference type="EMBL" id="JAEHOE010000122">
    <property type="protein sequence ID" value="KAG2485792.1"/>
    <property type="molecule type" value="Genomic_DNA"/>
</dbReference>
<feature type="compositionally biased region" description="Gly residues" evidence="6">
    <location>
        <begin position="252"/>
        <end position="275"/>
    </location>
</feature>
<feature type="compositionally biased region" description="Basic and acidic residues" evidence="6">
    <location>
        <begin position="228"/>
        <end position="242"/>
    </location>
</feature>